<accession>A0A443SIC7</accession>
<dbReference type="AlphaFoldDB" id="A0A443SIC7"/>
<evidence type="ECO:0000313" key="2">
    <source>
        <dbReference type="Proteomes" id="UP000288716"/>
    </source>
</evidence>
<protein>
    <recommendedName>
        <fullName evidence="3">Carboxylesterase type B domain-containing protein</fullName>
    </recommendedName>
</protein>
<keyword evidence="2" id="KW-1185">Reference proteome</keyword>
<reference evidence="1 2" key="1">
    <citation type="journal article" date="2018" name="Gigascience">
        <title>Genomes of trombidid mites reveal novel predicted allergens and laterally-transferred genes associated with secondary metabolism.</title>
        <authorList>
            <person name="Dong X."/>
            <person name="Chaisiri K."/>
            <person name="Xia D."/>
            <person name="Armstrong S.D."/>
            <person name="Fang Y."/>
            <person name="Donnelly M.J."/>
            <person name="Kadowaki T."/>
            <person name="McGarry J.W."/>
            <person name="Darby A.C."/>
            <person name="Makepeace B.L."/>
        </authorList>
    </citation>
    <scope>NUCLEOTIDE SEQUENCE [LARGE SCALE GENOMIC DNA]</scope>
    <source>
        <strain evidence="1">UoL-UT</strain>
    </source>
</reference>
<dbReference type="VEuPathDB" id="VectorBase:LDEU004760"/>
<dbReference type="OrthoDB" id="3200163at2759"/>
<comment type="caution">
    <text evidence="1">The sequence shown here is derived from an EMBL/GenBank/DDBJ whole genome shotgun (WGS) entry which is preliminary data.</text>
</comment>
<gene>
    <name evidence="1" type="ORF">B4U80_10954</name>
</gene>
<dbReference type="STRING" id="299467.A0A443SIC7"/>
<dbReference type="Proteomes" id="UP000288716">
    <property type="component" value="Unassembled WGS sequence"/>
</dbReference>
<organism evidence="1 2">
    <name type="scientific">Leptotrombidium deliense</name>
    <dbReference type="NCBI Taxonomy" id="299467"/>
    <lineage>
        <taxon>Eukaryota</taxon>
        <taxon>Metazoa</taxon>
        <taxon>Ecdysozoa</taxon>
        <taxon>Arthropoda</taxon>
        <taxon>Chelicerata</taxon>
        <taxon>Arachnida</taxon>
        <taxon>Acari</taxon>
        <taxon>Acariformes</taxon>
        <taxon>Trombidiformes</taxon>
        <taxon>Prostigmata</taxon>
        <taxon>Anystina</taxon>
        <taxon>Parasitengona</taxon>
        <taxon>Trombiculoidea</taxon>
        <taxon>Trombiculidae</taxon>
        <taxon>Leptotrombidium</taxon>
    </lineage>
</organism>
<evidence type="ECO:0008006" key="3">
    <source>
        <dbReference type="Google" id="ProtNLM"/>
    </source>
</evidence>
<dbReference type="EMBL" id="NCKV01002132">
    <property type="protein sequence ID" value="RWS27281.1"/>
    <property type="molecule type" value="Genomic_DNA"/>
</dbReference>
<sequence length="34" mass="3742">MVFIHGESYEWGAGNPYDGTILSSFGNHLKSGNR</sequence>
<name>A0A443SIC7_9ACAR</name>
<proteinExistence type="predicted"/>
<evidence type="ECO:0000313" key="1">
    <source>
        <dbReference type="EMBL" id="RWS27281.1"/>
    </source>
</evidence>